<dbReference type="HOGENOM" id="CLU_963073_0_0_1"/>
<organism evidence="1 2">
    <name type="scientific">Botryobasidium botryosum (strain FD-172 SS1)</name>
    <dbReference type="NCBI Taxonomy" id="930990"/>
    <lineage>
        <taxon>Eukaryota</taxon>
        <taxon>Fungi</taxon>
        <taxon>Dikarya</taxon>
        <taxon>Basidiomycota</taxon>
        <taxon>Agaricomycotina</taxon>
        <taxon>Agaricomycetes</taxon>
        <taxon>Cantharellales</taxon>
        <taxon>Botryobasidiaceae</taxon>
        <taxon>Botryobasidium</taxon>
    </lineage>
</organism>
<evidence type="ECO:0000313" key="2">
    <source>
        <dbReference type="Proteomes" id="UP000027195"/>
    </source>
</evidence>
<proteinExistence type="predicted"/>
<dbReference type="AlphaFoldDB" id="A0A067MM59"/>
<evidence type="ECO:0000313" key="1">
    <source>
        <dbReference type="EMBL" id="KDQ12962.1"/>
    </source>
</evidence>
<dbReference type="InParanoid" id="A0A067MM59"/>
<gene>
    <name evidence="1" type="ORF">BOTBODRAFT_406534</name>
</gene>
<sequence length="289" mass="32019">MSQLRAEGGPQIPSDNLKDLGVFVAHEIRSLPLRPAAPVVSIFSELRAAVSSKTKNHMGRVDPFECQYRFLKEPIPYGPNAVARCQEATNWVEAECYSADVAIKDLQKNYTDLFECLQITVRNFQNLTKEDVLGNDVVWTEGAPDPNAGTPAALIRVANCLREKRAYEDYMKDEKREALRVLGKAAFNRTFTPVDEYAPSSSVTPREFVAFSNIITCTLSDIPRAFGGRSSMSAYRASIFIRDFIHAPARQLEGGMIGYKDLKTTPESGTSSPLIIASILLQEITAFTT</sequence>
<accession>A0A067MM59</accession>
<protein>
    <submittedName>
        <fullName evidence="1">Uncharacterized protein</fullName>
    </submittedName>
</protein>
<dbReference type="EMBL" id="KL198047">
    <property type="protein sequence ID" value="KDQ12962.1"/>
    <property type="molecule type" value="Genomic_DNA"/>
</dbReference>
<dbReference type="Proteomes" id="UP000027195">
    <property type="component" value="Unassembled WGS sequence"/>
</dbReference>
<keyword evidence="2" id="KW-1185">Reference proteome</keyword>
<reference evidence="2" key="1">
    <citation type="journal article" date="2014" name="Proc. Natl. Acad. Sci. U.S.A.">
        <title>Extensive sampling of basidiomycete genomes demonstrates inadequacy of the white-rot/brown-rot paradigm for wood decay fungi.</title>
        <authorList>
            <person name="Riley R."/>
            <person name="Salamov A.A."/>
            <person name="Brown D.W."/>
            <person name="Nagy L.G."/>
            <person name="Floudas D."/>
            <person name="Held B.W."/>
            <person name="Levasseur A."/>
            <person name="Lombard V."/>
            <person name="Morin E."/>
            <person name="Otillar R."/>
            <person name="Lindquist E.A."/>
            <person name="Sun H."/>
            <person name="LaButti K.M."/>
            <person name="Schmutz J."/>
            <person name="Jabbour D."/>
            <person name="Luo H."/>
            <person name="Baker S.E."/>
            <person name="Pisabarro A.G."/>
            <person name="Walton J.D."/>
            <person name="Blanchette R.A."/>
            <person name="Henrissat B."/>
            <person name="Martin F."/>
            <person name="Cullen D."/>
            <person name="Hibbett D.S."/>
            <person name="Grigoriev I.V."/>
        </authorList>
    </citation>
    <scope>NUCLEOTIDE SEQUENCE [LARGE SCALE GENOMIC DNA]</scope>
    <source>
        <strain evidence="2">FD-172 SS1</strain>
    </source>
</reference>
<feature type="non-terminal residue" evidence="1">
    <location>
        <position position="1"/>
    </location>
</feature>
<name>A0A067MM59_BOTB1</name>